<evidence type="ECO:0000256" key="1">
    <source>
        <dbReference type="SAM" id="MobiDB-lite"/>
    </source>
</evidence>
<accession>A0A1H1BQW5</accession>
<feature type="region of interest" description="Disordered" evidence="1">
    <location>
        <begin position="75"/>
        <end position="140"/>
    </location>
</feature>
<reference evidence="3 4" key="1">
    <citation type="submission" date="2016-10" db="EMBL/GenBank/DDBJ databases">
        <authorList>
            <person name="de Groot N.N."/>
        </authorList>
    </citation>
    <scope>NUCLEOTIDE SEQUENCE [LARGE SCALE GENOMIC DNA]</scope>
    <source>
        <strain evidence="3 4">DSM 20117</strain>
    </source>
</reference>
<organism evidence="3 4">
    <name type="scientific">Crystallibacter crystallopoietes</name>
    <dbReference type="NCBI Taxonomy" id="37928"/>
    <lineage>
        <taxon>Bacteria</taxon>
        <taxon>Bacillati</taxon>
        <taxon>Actinomycetota</taxon>
        <taxon>Actinomycetes</taxon>
        <taxon>Micrococcales</taxon>
        <taxon>Micrococcaceae</taxon>
        <taxon>Crystallibacter</taxon>
    </lineage>
</organism>
<proteinExistence type="predicted"/>
<feature type="compositionally biased region" description="Low complexity" evidence="1">
    <location>
        <begin position="78"/>
        <end position="90"/>
    </location>
</feature>
<keyword evidence="2" id="KW-0732">Signal</keyword>
<gene>
    <name evidence="3" type="ORF">SAMN04489742_1526</name>
</gene>
<feature type="compositionally biased region" description="Basic and acidic residues" evidence="1">
    <location>
        <begin position="129"/>
        <end position="140"/>
    </location>
</feature>
<sequence length="140" mass="15306">MPRSRIYLCNWGRTMNNNILKAVTAALAASALLAMGAGPASAARSSYGAQVYKDSGSVYEYNMVQTSRSKLIVQYNEHSGSGKDSSWKSSSHGHELMDDEGTKETHFKYSYSDSSGSKSDYSFHASKGKTQERSRSRGGR</sequence>
<protein>
    <submittedName>
        <fullName evidence="3">Uncharacterized protein</fullName>
    </submittedName>
</protein>
<dbReference type="STRING" id="37928.SAMN04489742_1526"/>
<dbReference type="AlphaFoldDB" id="A0A1H1BQW5"/>
<name>A0A1H1BQW5_9MICC</name>
<feature type="signal peptide" evidence="2">
    <location>
        <begin position="1"/>
        <end position="42"/>
    </location>
</feature>
<feature type="compositionally biased region" description="Low complexity" evidence="1">
    <location>
        <begin position="108"/>
        <end position="122"/>
    </location>
</feature>
<feature type="chain" id="PRO_5010219885" evidence="2">
    <location>
        <begin position="43"/>
        <end position="140"/>
    </location>
</feature>
<evidence type="ECO:0000256" key="2">
    <source>
        <dbReference type="SAM" id="SignalP"/>
    </source>
</evidence>
<dbReference type="Proteomes" id="UP000181917">
    <property type="component" value="Unassembled WGS sequence"/>
</dbReference>
<feature type="compositionally biased region" description="Basic and acidic residues" evidence="1">
    <location>
        <begin position="92"/>
        <end position="107"/>
    </location>
</feature>
<dbReference type="EMBL" id="FNKH01000002">
    <property type="protein sequence ID" value="SDQ54364.1"/>
    <property type="molecule type" value="Genomic_DNA"/>
</dbReference>
<evidence type="ECO:0000313" key="3">
    <source>
        <dbReference type="EMBL" id="SDQ54364.1"/>
    </source>
</evidence>
<evidence type="ECO:0000313" key="4">
    <source>
        <dbReference type="Proteomes" id="UP000181917"/>
    </source>
</evidence>
<keyword evidence="4" id="KW-1185">Reference proteome</keyword>